<comment type="caution">
    <text evidence="3">The sequence shown here is derived from an EMBL/GenBank/DDBJ whole genome shotgun (WGS) entry which is preliminary data.</text>
</comment>
<feature type="domain" description="DUF6787" evidence="2">
    <location>
        <begin position="18"/>
        <end position="91"/>
    </location>
</feature>
<dbReference type="Pfam" id="PF20584">
    <property type="entry name" value="DUF6787"/>
    <property type="match status" value="1"/>
</dbReference>
<evidence type="ECO:0000313" key="3">
    <source>
        <dbReference type="EMBL" id="GGD92967.1"/>
    </source>
</evidence>
<protein>
    <recommendedName>
        <fullName evidence="2">DUF6787 domain-containing protein</fullName>
    </recommendedName>
</protein>
<evidence type="ECO:0000256" key="1">
    <source>
        <dbReference type="SAM" id="Phobius"/>
    </source>
</evidence>
<keyword evidence="1" id="KW-1133">Transmembrane helix</keyword>
<reference evidence="3" key="1">
    <citation type="journal article" date="2014" name="Int. J. Syst. Evol. Microbiol.">
        <title>Complete genome sequence of Corynebacterium casei LMG S-19264T (=DSM 44701T), isolated from a smear-ripened cheese.</title>
        <authorList>
            <consortium name="US DOE Joint Genome Institute (JGI-PGF)"/>
            <person name="Walter F."/>
            <person name="Albersmeier A."/>
            <person name="Kalinowski J."/>
            <person name="Ruckert C."/>
        </authorList>
    </citation>
    <scope>NUCLEOTIDE SEQUENCE</scope>
    <source>
        <strain evidence="3">CGMCC 1.12924</strain>
    </source>
</reference>
<sequence>MNKLKDRWGITSNRQLIIIFIVFGITGTLAARLGEPLTLLLGISQDFWLYWPVRILIILPVYKVILLMIGWLFGEFDFFWNFVKKMLRRLTPKSLYDGR</sequence>
<name>A0A8J2YAC4_9FLAO</name>
<feature type="transmembrane region" description="Helical" evidence="1">
    <location>
        <begin position="16"/>
        <end position="33"/>
    </location>
</feature>
<accession>A0A8J2YAC4</accession>
<feature type="transmembrane region" description="Helical" evidence="1">
    <location>
        <begin position="53"/>
        <end position="80"/>
    </location>
</feature>
<dbReference type="InterPro" id="IPR046714">
    <property type="entry name" value="DUF6787"/>
</dbReference>
<proteinExistence type="predicted"/>
<evidence type="ECO:0000259" key="2">
    <source>
        <dbReference type="Pfam" id="PF20584"/>
    </source>
</evidence>
<keyword evidence="1" id="KW-0812">Transmembrane</keyword>
<organism evidence="3 4">
    <name type="scientific">Planktosalinus lacus</name>
    <dbReference type="NCBI Taxonomy" id="1526573"/>
    <lineage>
        <taxon>Bacteria</taxon>
        <taxon>Pseudomonadati</taxon>
        <taxon>Bacteroidota</taxon>
        <taxon>Flavobacteriia</taxon>
        <taxon>Flavobacteriales</taxon>
        <taxon>Flavobacteriaceae</taxon>
        <taxon>Planktosalinus</taxon>
    </lineage>
</organism>
<dbReference type="AlphaFoldDB" id="A0A8J2YAC4"/>
<reference evidence="3" key="2">
    <citation type="submission" date="2020-09" db="EMBL/GenBank/DDBJ databases">
        <authorList>
            <person name="Sun Q."/>
            <person name="Zhou Y."/>
        </authorList>
    </citation>
    <scope>NUCLEOTIDE SEQUENCE</scope>
    <source>
        <strain evidence="3">CGMCC 1.12924</strain>
    </source>
</reference>
<dbReference type="Proteomes" id="UP000652231">
    <property type="component" value="Unassembled WGS sequence"/>
</dbReference>
<dbReference type="RefSeq" id="WP_188441332.1">
    <property type="nucleotide sequence ID" value="NZ_BMGK01000006.1"/>
</dbReference>
<gene>
    <name evidence="3" type="ORF">GCM10011312_15940</name>
</gene>
<dbReference type="EMBL" id="BMGK01000006">
    <property type="protein sequence ID" value="GGD92967.1"/>
    <property type="molecule type" value="Genomic_DNA"/>
</dbReference>
<keyword evidence="4" id="KW-1185">Reference proteome</keyword>
<evidence type="ECO:0000313" key="4">
    <source>
        <dbReference type="Proteomes" id="UP000652231"/>
    </source>
</evidence>
<keyword evidence="1" id="KW-0472">Membrane</keyword>